<keyword evidence="1" id="KW-0812">Transmembrane</keyword>
<dbReference type="InterPro" id="IPR047668">
    <property type="entry name" value="DsrJ"/>
</dbReference>
<accession>A0A0W8G2H3</accession>
<name>A0A0W8G2H3_9ZZZZ</name>
<proteinExistence type="predicted"/>
<evidence type="ECO:0000256" key="1">
    <source>
        <dbReference type="SAM" id="Phobius"/>
    </source>
</evidence>
<dbReference type="AlphaFoldDB" id="A0A0W8G2H3"/>
<feature type="transmembrane region" description="Helical" evidence="1">
    <location>
        <begin position="6"/>
        <end position="24"/>
    </location>
</feature>
<evidence type="ECO:0000313" key="2">
    <source>
        <dbReference type="EMBL" id="KUG27257.1"/>
    </source>
</evidence>
<reference evidence="2" key="1">
    <citation type="journal article" date="2015" name="Proc. Natl. Acad. Sci. U.S.A.">
        <title>Networks of energetic and metabolic interactions define dynamics in microbial communities.</title>
        <authorList>
            <person name="Embree M."/>
            <person name="Liu J.K."/>
            <person name="Al-Bassam M.M."/>
            <person name="Zengler K."/>
        </authorList>
    </citation>
    <scope>NUCLEOTIDE SEQUENCE</scope>
</reference>
<gene>
    <name evidence="2" type="ORF">ASZ90_002893</name>
</gene>
<dbReference type="InterPro" id="IPR036280">
    <property type="entry name" value="Multihaem_cyt_sf"/>
</dbReference>
<sequence>MYQGKYIIPGLIVFVALVLFPFVFNAGSAPFEVKLELPKNASECIEAKEVMRARHMQILDEWRDKVVRDGVHVFENSKGQKFDISLTNTCMECHTDKAKFCDRCHTPVGVSPYCWDCHNLSPKQAGPIPPVSQEAGGH</sequence>
<protein>
    <submittedName>
        <fullName evidence="2">Sulfite reduction-associated complex dsrmkjop multiheme protein dsrj (Hmef)</fullName>
    </submittedName>
</protein>
<organism evidence="2">
    <name type="scientific">hydrocarbon metagenome</name>
    <dbReference type="NCBI Taxonomy" id="938273"/>
    <lineage>
        <taxon>unclassified sequences</taxon>
        <taxon>metagenomes</taxon>
        <taxon>ecological metagenomes</taxon>
    </lineage>
</organism>
<dbReference type="NCBIfam" id="NF038038">
    <property type="entry name" value="cytoc_DsrJ"/>
    <property type="match status" value="1"/>
</dbReference>
<dbReference type="SUPFAM" id="SSF48695">
    <property type="entry name" value="Multiheme cytochromes"/>
    <property type="match status" value="1"/>
</dbReference>
<keyword evidence="1" id="KW-0472">Membrane</keyword>
<keyword evidence="1" id="KW-1133">Transmembrane helix</keyword>
<dbReference type="EMBL" id="LNQE01000345">
    <property type="protein sequence ID" value="KUG27257.1"/>
    <property type="molecule type" value="Genomic_DNA"/>
</dbReference>
<comment type="caution">
    <text evidence="2">The sequence shown here is derived from an EMBL/GenBank/DDBJ whole genome shotgun (WGS) entry which is preliminary data.</text>
</comment>